<reference evidence="2 3" key="1">
    <citation type="submission" date="2019-05" db="EMBL/GenBank/DDBJ databases">
        <title>Another draft genome of Portunus trituberculatus and its Hox gene families provides insights of decapod evolution.</title>
        <authorList>
            <person name="Jeong J.-H."/>
            <person name="Song I."/>
            <person name="Kim S."/>
            <person name="Choi T."/>
            <person name="Kim D."/>
            <person name="Ryu S."/>
            <person name="Kim W."/>
        </authorList>
    </citation>
    <scope>NUCLEOTIDE SEQUENCE [LARGE SCALE GENOMIC DNA]</scope>
    <source>
        <tissue evidence="2">Muscle</tissue>
    </source>
</reference>
<evidence type="ECO:0000313" key="3">
    <source>
        <dbReference type="Proteomes" id="UP000324222"/>
    </source>
</evidence>
<feature type="compositionally biased region" description="Basic and acidic residues" evidence="1">
    <location>
        <begin position="59"/>
        <end position="73"/>
    </location>
</feature>
<accession>A0A5B7DD73</accession>
<feature type="region of interest" description="Disordered" evidence="1">
    <location>
        <begin position="50"/>
        <end position="74"/>
    </location>
</feature>
<evidence type="ECO:0000313" key="2">
    <source>
        <dbReference type="EMBL" id="MPC19248.1"/>
    </source>
</evidence>
<dbReference type="AlphaFoldDB" id="A0A5B7DD73"/>
<feature type="region of interest" description="Disordered" evidence="1">
    <location>
        <begin position="1"/>
        <end position="22"/>
    </location>
</feature>
<comment type="caution">
    <text evidence="2">The sequence shown here is derived from an EMBL/GenBank/DDBJ whole genome shotgun (WGS) entry which is preliminary data.</text>
</comment>
<keyword evidence="3" id="KW-1185">Reference proteome</keyword>
<sequence>MTQPCTSQGLLAQQKQPQHYNKRNPSIIIKQLHTIIPGQSLRMIHNTTEAENSNKHHQNTREKTKVLPHRRGDGGGCKQTQSAILIIYLQLGIAVVFTADAVIRYSAVLHLPSEKPQTHQHHRAKEDITFSFTVCYAQTAECPLFFTSHGPRPASLSSSRLRHLFRLFIY</sequence>
<protein>
    <submittedName>
        <fullName evidence="2">Uncharacterized protein</fullName>
    </submittedName>
</protein>
<organism evidence="2 3">
    <name type="scientific">Portunus trituberculatus</name>
    <name type="common">Swimming crab</name>
    <name type="synonym">Neptunus trituberculatus</name>
    <dbReference type="NCBI Taxonomy" id="210409"/>
    <lineage>
        <taxon>Eukaryota</taxon>
        <taxon>Metazoa</taxon>
        <taxon>Ecdysozoa</taxon>
        <taxon>Arthropoda</taxon>
        <taxon>Crustacea</taxon>
        <taxon>Multicrustacea</taxon>
        <taxon>Malacostraca</taxon>
        <taxon>Eumalacostraca</taxon>
        <taxon>Eucarida</taxon>
        <taxon>Decapoda</taxon>
        <taxon>Pleocyemata</taxon>
        <taxon>Brachyura</taxon>
        <taxon>Eubrachyura</taxon>
        <taxon>Portunoidea</taxon>
        <taxon>Portunidae</taxon>
        <taxon>Portuninae</taxon>
        <taxon>Portunus</taxon>
    </lineage>
</organism>
<name>A0A5B7DD73_PORTR</name>
<proteinExistence type="predicted"/>
<evidence type="ECO:0000256" key="1">
    <source>
        <dbReference type="SAM" id="MobiDB-lite"/>
    </source>
</evidence>
<gene>
    <name evidence="2" type="ORF">E2C01_012160</name>
</gene>
<dbReference type="EMBL" id="VSRR010000754">
    <property type="protein sequence ID" value="MPC19248.1"/>
    <property type="molecule type" value="Genomic_DNA"/>
</dbReference>
<feature type="compositionally biased region" description="Polar residues" evidence="1">
    <location>
        <begin position="1"/>
        <end position="19"/>
    </location>
</feature>
<dbReference type="Proteomes" id="UP000324222">
    <property type="component" value="Unassembled WGS sequence"/>
</dbReference>